<keyword evidence="4" id="KW-1185">Reference proteome</keyword>
<dbReference type="AlphaFoldDB" id="A0A0B1THQ9"/>
<dbReference type="EMBL" id="KN549910">
    <property type="protein sequence ID" value="KHJ95611.1"/>
    <property type="molecule type" value="Genomic_DNA"/>
</dbReference>
<protein>
    <submittedName>
        <fullName evidence="3">Uncharacterized protein</fullName>
    </submittedName>
</protein>
<comment type="subcellular location">
    <subcellularLocation>
        <location evidence="1">Endomembrane system</location>
        <topology evidence="1">Multi-pass membrane protein</topology>
    </subcellularLocation>
</comment>
<feature type="region of interest" description="Disordered" evidence="2">
    <location>
        <begin position="33"/>
        <end position="64"/>
    </location>
</feature>
<gene>
    <name evidence="3" type="ORF">OESDEN_04440</name>
</gene>
<dbReference type="Proteomes" id="UP000053660">
    <property type="component" value="Unassembled WGS sequence"/>
</dbReference>
<proteinExistence type="predicted"/>
<evidence type="ECO:0000256" key="2">
    <source>
        <dbReference type="SAM" id="MobiDB-lite"/>
    </source>
</evidence>
<reference evidence="3 4" key="1">
    <citation type="submission" date="2014-03" db="EMBL/GenBank/DDBJ databases">
        <title>Draft genome of the hookworm Oesophagostomum dentatum.</title>
        <authorList>
            <person name="Mitreva M."/>
        </authorList>
    </citation>
    <scope>NUCLEOTIDE SEQUENCE [LARGE SCALE GENOMIC DNA]</scope>
    <source>
        <strain evidence="3 4">OD-Hann</strain>
    </source>
</reference>
<dbReference type="GO" id="GO:0012505">
    <property type="term" value="C:endomembrane system"/>
    <property type="evidence" value="ECO:0007669"/>
    <property type="project" value="UniProtKB-SubCell"/>
</dbReference>
<dbReference type="PANTHER" id="PTHR16133">
    <property type="entry name" value="SOLUTE CARRIER FAMILY 39 ZINC TRANSPORTER , MEMBER 9-RELATED"/>
    <property type="match status" value="1"/>
</dbReference>
<dbReference type="PANTHER" id="PTHR16133:SF0">
    <property type="entry name" value="ZINC_IRON REGULATED TRANSPORTER-RELATED PROTEIN 102B, ISOFORM E"/>
    <property type="match status" value="1"/>
</dbReference>
<sequence length="114" mass="12757">MNDLEEVMNINARKKREAREEIVSSIVQLFARNKREEAHPNAADSEHEHGESDHDDHDHGPNTHRKIGYPLVFGFVFMLLVDQISNATGSRNDRSGRNRMGISATIGLVVHSAG</sequence>
<organism evidence="3 4">
    <name type="scientific">Oesophagostomum dentatum</name>
    <name type="common">Nodular worm</name>
    <dbReference type="NCBI Taxonomy" id="61180"/>
    <lineage>
        <taxon>Eukaryota</taxon>
        <taxon>Metazoa</taxon>
        <taxon>Ecdysozoa</taxon>
        <taxon>Nematoda</taxon>
        <taxon>Chromadorea</taxon>
        <taxon>Rhabditida</taxon>
        <taxon>Rhabditina</taxon>
        <taxon>Rhabditomorpha</taxon>
        <taxon>Strongyloidea</taxon>
        <taxon>Strongylidae</taxon>
        <taxon>Oesophagostomum</taxon>
    </lineage>
</organism>
<evidence type="ECO:0000313" key="4">
    <source>
        <dbReference type="Proteomes" id="UP000053660"/>
    </source>
</evidence>
<feature type="compositionally biased region" description="Basic and acidic residues" evidence="2">
    <location>
        <begin position="33"/>
        <end position="61"/>
    </location>
</feature>
<dbReference type="InterPro" id="IPR045891">
    <property type="entry name" value="ZIP9"/>
</dbReference>
<dbReference type="GO" id="GO:0006829">
    <property type="term" value="P:zinc ion transport"/>
    <property type="evidence" value="ECO:0007669"/>
    <property type="project" value="InterPro"/>
</dbReference>
<name>A0A0B1THQ9_OESDE</name>
<evidence type="ECO:0000313" key="3">
    <source>
        <dbReference type="EMBL" id="KHJ95611.1"/>
    </source>
</evidence>
<dbReference type="GO" id="GO:0046873">
    <property type="term" value="F:metal ion transmembrane transporter activity"/>
    <property type="evidence" value="ECO:0007669"/>
    <property type="project" value="InterPro"/>
</dbReference>
<dbReference type="OrthoDB" id="19859at2759"/>
<accession>A0A0B1THQ9</accession>
<evidence type="ECO:0000256" key="1">
    <source>
        <dbReference type="ARBA" id="ARBA00004127"/>
    </source>
</evidence>